<dbReference type="Proteomes" id="UP000018949">
    <property type="component" value="Unassembled WGS sequence"/>
</dbReference>
<comment type="caution">
    <text evidence="1">The sequence shown here is derived from an EMBL/GenBank/DDBJ whole genome shotgun (WGS) entry which is preliminary data.</text>
</comment>
<reference evidence="1 2" key="1">
    <citation type="submission" date="2013-12" db="EMBL/GenBank/DDBJ databases">
        <title>NBRP : Genome information of microbial organism related human and environment.</title>
        <authorList>
            <person name="Hattori M."/>
            <person name="Oshima K."/>
            <person name="Inaba H."/>
            <person name="Suda W."/>
            <person name="Sakamoto M."/>
            <person name="Iino T."/>
            <person name="Kitahara M."/>
            <person name="Oshida Y."/>
            <person name="Iida T."/>
            <person name="Kudo T."/>
            <person name="Itoh T."/>
            <person name="Ahmed I."/>
            <person name="Ohkuma M."/>
        </authorList>
    </citation>
    <scope>NUCLEOTIDE SEQUENCE [LARGE SCALE GENOMIC DNA]</scope>
    <source>
        <strain evidence="1 2">JCM 21738</strain>
    </source>
</reference>
<dbReference type="InterPro" id="IPR014729">
    <property type="entry name" value="Rossmann-like_a/b/a_fold"/>
</dbReference>
<dbReference type="AlphaFoldDB" id="W4RSX5"/>
<protein>
    <submittedName>
        <fullName evidence="1">NAD synthetase</fullName>
    </submittedName>
</protein>
<dbReference type="EMBL" id="BAUW01000059">
    <property type="protein sequence ID" value="GAE46958.1"/>
    <property type="molecule type" value="Genomic_DNA"/>
</dbReference>
<evidence type="ECO:0000313" key="2">
    <source>
        <dbReference type="Proteomes" id="UP000018949"/>
    </source>
</evidence>
<sequence>MSLQKEIIEALNVRPEIDPQEEIRKRIDFLKEYLLTSKAKGFVLGISGGRIPPLPEDWHSSRSRNCARRVLKPNSWL</sequence>
<keyword evidence="2" id="KW-1185">Reference proteome</keyword>
<dbReference type="SUPFAM" id="SSF52402">
    <property type="entry name" value="Adenine nucleotide alpha hydrolases-like"/>
    <property type="match status" value="1"/>
</dbReference>
<accession>W4RSX5</accession>
<proteinExistence type="predicted"/>
<evidence type="ECO:0000313" key="1">
    <source>
        <dbReference type="EMBL" id="GAE46958.1"/>
    </source>
</evidence>
<organism evidence="1 2">
    <name type="scientific">Mesobacillus boroniphilus JCM 21738</name>
    <dbReference type="NCBI Taxonomy" id="1294265"/>
    <lineage>
        <taxon>Bacteria</taxon>
        <taxon>Bacillati</taxon>
        <taxon>Bacillota</taxon>
        <taxon>Bacilli</taxon>
        <taxon>Bacillales</taxon>
        <taxon>Bacillaceae</taxon>
        <taxon>Mesobacillus</taxon>
    </lineage>
</organism>
<dbReference type="eggNOG" id="COG0171">
    <property type="taxonomic scope" value="Bacteria"/>
</dbReference>
<gene>
    <name evidence="1" type="ORF">JCM21738_3892</name>
</gene>
<dbReference type="Gene3D" id="3.40.50.620">
    <property type="entry name" value="HUPs"/>
    <property type="match status" value="1"/>
</dbReference>
<name>W4RSX5_9BACI</name>